<dbReference type="InterPro" id="IPR046825">
    <property type="entry name" value="PDH_C"/>
</dbReference>
<dbReference type="InterPro" id="IPR002701">
    <property type="entry name" value="CM_II_prokaryot"/>
</dbReference>
<keyword evidence="2" id="KW-0808">Transferase</keyword>
<dbReference type="Pfam" id="PF00793">
    <property type="entry name" value="DAHP_synth_1"/>
    <property type="match status" value="1"/>
</dbReference>
<evidence type="ECO:0000259" key="4">
    <source>
        <dbReference type="PROSITE" id="PS51168"/>
    </source>
</evidence>
<reference evidence="7" key="1">
    <citation type="journal article" date="2019" name="Int. J. Syst. Evol. Microbiol.">
        <title>The Global Catalogue of Microorganisms (GCM) 10K type strain sequencing project: providing services to taxonomists for standard genome sequencing and annotation.</title>
        <authorList>
            <consortium name="The Broad Institute Genomics Platform"/>
            <consortium name="The Broad Institute Genome Sequencing Center for Infectious Disease"/>
            <person name="Wu L."/>
            <person name="Ma J."/>
        </authorList>
    </citation>
    <scope>NUCLEOTIDE SEQUENCE [LARGE SCALE GENOMIC DNA]</scope>
    <source>
        <strain evidence="7">KCTC 42498</strain>
    </source>
</reference>
<evidence type="ECO:0000313" key="7">
    <source>
        <dbReference type="Proteomes" id="UP001597544"/>
    </source>
</evidence>
<dbReference type="InterPro" id="IPR013785">
    <property type="entry name" value="Aldolase_TIM"/>
</dbReference>
<evidence type="ECO:0000256" key="2">
    <source>
        <dbReference type="ARBA" id="ARBA00022679"/>
    </source>
</evidence>
<dbReference type="Pfam" id="PF20463">
    <property type="entry name" value="PDH_C"/>
    <property type="match status" value="1"/>
</dbReference>
<evidence type="ECO:0000256" key="1">
    <source>
        <dbReference type="ARBA" id="ARBA00012404"/>
    </source>
</evidence>
<dbReference type="InterPro" id="IPR036979">
    <property type="entry name" value="CM_dom_sf"/>
</dbReference>
<keyword evidence="7" id="KW-1185">Reference proteome</keyword>
<proteinExistence type="predicted"/>
<dbReference type="Gene3D" id="3.40.50.720">
    <property type="entry name" value="NAD(P)-binding Rossmann-like Domain"/>
    <property type="match status" value="1"/>
</dbReference>
<dbReference type="InterPro" id="IPR006218">
    <property type="entry name" value="DAHP1/KDSA"/>
</dbReference>
<feature type="domain" description="Chorismate mutase" evidence="4">
    <location>
        <begin position="565"/>
        <end position="656"/>
    </location>
</feature>
<dbReference type="RefSeq" id="WP_377511727.1">
    <property type="nucleotide sequence ID" value="NZ_JBHULU010000027.1"/>
</dbReference>
<protein>
    <recommendedName>
        <fullName evidence="1">chorismate mutase</fullName>
        <ecNumber evidence="1">5.4.99.5</ecNumber>
    </recommendedName>
</protein>
<dbReference type="PANTHER" id="PTHR43018">
    <property type="entry name" value="PHOSPHO-2-DEHYDRO-3-DEOXYHEPTONATE ALDOLASE"/>
    <property type="match status" value="1"/>
</dbReference>
<dbReference type="Proteomes" id="UP001597544">
    <property type="component" value="Unassembled WGS sequence"/>
</dbReference>
<sequence>MKVGVIGLGLIGGSMALDLQQRDFAKKIVGTDNNPDHIDIAKKAGIIQEEGSLAEIAQTCDLIILATPVDVAPGILLELLSQVNEETVILDVGSTKEHICRAVAKHPRRSQFVACHPIAGTENTGPGAAQKKLFDHKVSIICNSNDSDASAVKKAEALFAALKMESVHMEAREHDRHIAYVSHLSHITSFALGLTVLNIEKDEKSIFNLAGSGFASTVRLAKSSPDMWAPIFSQNASHVSAALGAYIEQLMLFKETIDEGLMTETYDMISTANQISRILDGIELKNRQKSFVKSEFNSGEVKIAPISDWVSNLQRPLVISGPCSAETEEQVMQTCQQLAATGKVDVLRAGIWKPRTRPNNFEGVGTIGLEWLKKAKEATGLMTAVEVANKQHVEEALKHGVDILWIGARTTVNPFSVQEIADALQDVDVPVLIKNPINADLELWLGAIERISGAGITKLGAIHRGFAKYGETKYRNAPQWQLPIELKRRLPDLPMICDPSHICGNRELIAEVSQQAMDLNYTGLIIESHINPDKALSDAKQQVVPERLAQIINELVLRDGYSGKVITDDTLQALREQVDQYDSEILTIISQRMQVVESIGQYKKENNLTILQTSRWNDILNHSFAKGEKLGLSKDFIEKYLKAVHQESINHQSAVMNQLKN</sequence>
<dbReference type="EC" id="5.4.99.5" evidence="1"/>
<dbReference type="PROSITE" id="PS51168">
    <property type="entry name" value="CHORISMATE_MUT_2"/>
    <property type="match status" value="1"/>
</dbReference>
<dbReference type="SMART" id="SM00830">
    <property type="entry name" value="CM_2"/>
    <property type="match status" value="1"/>
</dbReference>
<dbReference type="EMBL" id="JBHULU010000027">
    <property type="protein sequence ID" value="MFD2515932.1"/>
    <property type="molecule type" value="Genomic_DNA"/>
</dbReference>
<dbReference type="NCBIfam" id="NF006307">
    <property type="entry name" value="PRK08507.1"/>
    <property type="match status" value="1"/>
</dbReference>
<dbReference type="InterPro" id="IPR046826">
    <property type="entry name" value="PDH_N"/>
</dbReference>
<name>A0ABW5IQJ1_9BACT</name>
<dbReference type="InterPro" id="IPR008927">
    <property type="entry name" value="6-PGluconate_DH-like_C_sf"/>
</dbReference>
<keyword evidence="3 6" id="KW-0560">Oxidoreductase</keyword>
<accession>A0ABW5IQJ1</accession>
<dbReference type="Pfam" id="PF02153">
    <property type="entry name" value="PDH_N"/>
    <property type="match status" value="1"/>
</dbReference>
<dbReference type="SUPFAM" id="SSF48600">
    <property type="entry name" value="Chorismate mutase II"/>
    <property type="match status" value="1"/>
</dbReference>
<dbReference type="InterPro" id="IPR036263">
    <property type="entry name" value="Chorismate_II_sf"/>
</dbReference>
<dbReference type="PROSITE" id="PS51176">
    <property type="entry name" value="PDH_ADH"/>
    <property type="match status" value="1"/>
</dbReference>
<organism evidence="6 7">
    <name type="scientific">Pontibacter locisalis</name>
    <dbReference type="NCBI Taxonomy" id="1719035"/>
    <lineage>
        <taxon>Bacteria</taxon>
        <taxon>Pseudomonadati</taxon>
        <taxon>Bacteroidota</taxon>
        <taxon>Cytophagia</taxon>
        <taxon>Cytophagales</taxon>
        <taxon>Hymenobacteraceae</taxon>
        <taxon>Pontibacter</taxon>
    </lineage>
</organism>
<comment type="caution">
    <text evidence="6">The sequence shown here is derived from an EMBL/GenBank/DDBJ whole genome shotgun (WGS) entry which is preliminary data.</text>
</comment>
<evidence type="ECO:0000259" key="5">
    <source>
        <dbReference type="PROSITE" id="PS51176"/>
    </source>
</evidence>
<evidence type="ECO:0000256" key="3">
    <source>
        <dbReference type="ARBA" id="ARBA00023002"/>
    </source>
</evidence>
<dbReference type="SUPFAM" id="SSF51569">
    <property type="entry name" value="Aldolase"/>
    <property type="match status" value="1"/>
</dbReference>
<dbReference type="InterPro" id="IPR052899">
    <property type="entry name" value="Class-I_DAHP_synthase"/>
</dbReference>
<dbReference type="Gene3D" id="1.20.59.10">
    <property type="entry name" value="Chorismate mutase"/>
    <property type="match status" value="1"/>
</dbReference>
<dbReference type="Gene3D" id="1.10.3660.10">
    <property type="entry name" value="6-phosphogluconate dehydrogenase C-terminal like domain"/>
    <property type="match status" value="1"/>
</dbReference>
<dbReference type="SUPFAM" id="SSF48179">
    <property type="entry name" value="6-phosphogluconate dehydrogenase C-terminal domain-like"/>
    <property type="match status" value="1"/>
</dbReference>
<dbReference type="InterPro" id="IPR036291">
    <property type="entry name" value="NAD(P)-bd_dom_sf"/>
</dbReference>
<dbReference type="InterPro" id="IPR003099">
    <property type="entry name" value="Prephen_DH"/>
</dbReference>
<dbReference type="GO" id="GO:0008977">
    <property type="term" value="F:prephenate dehydrogenase (NAD+) activity"/>
    <property type="evidence" value="ECO:0007669"/>
    <property type="project" value="UniProtKB-EC"/>
</dbReference>
<gene>
    <name evidence="6" type="ORF">ACFSRY_18820</name>
</gene>
<feature type="domain" description="Prephenate/arogenate dehydrogenase" evidence="5">
    <location>
        <begin position="1"/>
        <end position="287"/>
    </location>
</feature>
<dbReference type="Gene3D" id="3.20.20.70">
    <property type="entry name" value="Aldolase class I"/>
    <property type="match status" value="1"/>
</dbReference>
<dbReference type="PANTHER" id="PTHR43018:SF1">
    <property type="entry name" value="PROTEIN AROA(G)"/>
    <property type="match status" value="1"/>
</dbReference>
<dbReference type="SUPFAM" id="SSF51735">
    <property type="entry name" value="NAD(P)-binding Rossmann-fold domains"/>
    <property type="match status" value="1"/>
</dbReference>
<dbReference type="Pfam" id="PF01817">
    <property type="entry name" value="CM_2"/>
    <property type="match status" value="1"/>
</dbReference>
<evidence type="ECO:0000313" key="6">
    <source>
        <dbReference type="EMBL" id="MFD2515932.1"/>
    </source>
</evidence>